<dbReference type="EMBL" id="FNCJ01000027">
    <property type="protein sequence ID" value="SDI59983.1"/>
    <property type="molecule type" value="Genomic_DNA"/>
</dbReference>
<reference evidence="2 3" key="1">
    <citation type="submission" date="2016-10" db="EMBL/GenBank/DDBJ databases">
        <authorList>
            <person name="de Groot N.N."/>
        </authorList>
    </citation>
    <scope>NUCLEOTIDE SEQUENCE [LARGE SCALE GENOMIC DNA]</scope>
    <source>
        <strain evidence="2 3">LMG 2247</strain>
    </source>
</reference>
<evidence type="ECO:0000313" key="1">
    <source>
        <dbReference type="EMBL" id="SDI12662.1"/>
    </source>
</evidence>
<proteinExistence type="predicted"/>
<name>A0A1G8LWH2_9BURK</name>
<dbReference type="AlphaFoldDB" id="A0A1G8LWH2"/>
<dbReference type="Proteomes" id="UP000199706">
    <property type="component" value="Unassembled WGS sequence"/>
</dbReference>
<evidence type="ECO:0000313" key="3">
    <source>
        <dbReference type="Proteomes" id="UP000199706"/>
    </source>
</evidence>
<evidence type="ECO:0000313" key="2">
    <source>
        <dbReference type="EMBL" id="SDI59983.1"/>
    </source>
</evidence>
<accession>A0A1G8LWH2</accession>
<dbReference type="EMBL" id="FNCJ01000017">
    <property type="protein sequence ID" value="SDI12662.1"/>
    <property type="molecule type" value="Genomic_DNA"/>
</dbReference>
<sequence length="100" mass="11493">MTQVFAWGYVAWMTQRPSGYSLSGYIDGREFDIVTDLPQEAERAFARAARSAWLHRKLRGLRGLPARESPPMNSQDTYHEVSLRMAFVAVVTALWSRVFR</sequence>
<organism evidence="2 3">
    <name type="scientific">Paraburkholderia phenazinium</name>
    <dbReference type="NCBI Taxonomy" id="60549"/>
    <lineage>
        <taxon>Bacteria</taxon>
        <taxon>Pseudomonadati</taxon>
        <taxon>Pseudomonadota</taxon>
        <taxon>Betaproteobacteria</taxon>
        <taxon>Burkholderiales</taxon>
        <taxon>Burkholderiaceae</taxon>
        <taxon>Paraburkholderia</taxon>
    </lineage>
</organism>
<gene>
    <name evidence="1" type="ORF">SAMN05216466_117151</name>
    <name evidence="2" type="ORF">SAMN05216466_12760</name>
</gene>
<protein>
    <submittedName>
        <fullName evidence="2">Uncharacterized protein</fullName>
    </submittedName>
</protein>